<keyword evidence="3" id="KW-1185">Reference proteome</keyword>
<dbReference type="AlphaFoldDB" id="A0A3D8GXA2"/>
<dbReference type="Proteomes" id="UP000257144">
    <property type="component" value="Unassembled WGS sequence"/>
</dbReference>
<feature type="transmembrane region" description="Helical" evidence="1">
    <location>
        <begin position="153"/>
        <end position="174"/>
    </location>
</feature>
<dbReference type="GO" id="GO:0005886">
    <property type="term" value="C:plasma membrane"/>
    <property type="evidence" value="ECO:0007669"/>
    <property type="project" value="UniProtKB-SubCell"/>
</dbReference>
<dbReference type="OrthoDB" id="4187110at2"/>
<feature type="transmembrane region" description="Helical" evidence="1">
    <location>
        <begin position="21"/>
        <end position="42"/>
    </location>
</feature>
<protein>
    <submittedName>
        <fullName evidence="2">ABC transporter permease</fullName>
    </submittedName>
</protein>
<keyword evidence="1" id="KW-1133">Transmembrane helix</keyword>
<feature type="transmembrane region" description="Helical" evidence="1">
    <location>
        <begin position="76"/>
        <end position="94"/>
    </location>
</feature>
<evidence type="ECO:0000256" key="1">
    <source>
        <dbReference type="SAM" id="Phobius"/>
    </source>
</evidence>
<feature type="transmembrane region" description="Helical" evidence="1">
    <location>
        <begin position="186"/>
        <end position="206"/>
    </location>
</feature>
<dbReference type="GO" id="GO:0140359">
    <property type="term" value="F:ABC-type transporter activity"/>
    <property type="evidence" value="ECO:0007669"/>
    <property type="project" value="InterPro"/>
</dbReference>
<keyword evidence="1" id="KW-0472">Membrane</keyword>
<accession>A0A3D8GXA2</accession>
<keyword evidence="1" id="KW-0812">Transmembrane</keyword>
<sequence length="259" mass="28503">MSQFLTLLQKEILEMWRNFKWVWVPIVFIILGVQEPLSTYYLPQIIDSIGGLPEGAVIEIPTPAPAQVLAGGLGQYNMMGFIIIILLCASLVAGEVKNGTAAMILVKPVKHGNYIAAKWAGALLLVWTSFFIGFLVTWYYTGLLFDWVPFDTFLGSFFIEGLWLSFIVTITLFFSSIFVVPGAAGFLAAAVAIILSLASSSLSHLLEWSPGLLPSYASSYLVEESLKRDGVIAITLTVVLLFILIFVAIRIFRKKELAA</sequence>
<name>A0A3D8GXA2_9BACI</name>
<comment type="caution">
    <text evidence="2">The sequence shown here is derived from an EMBL/GenBank/DDBJ whole genome shotgun (WGS) entry which is preliminary data.</text>
</comment>
<evidence type="ECO:0000313" key="2">
    <source>
        <dbReference type="EMBL" id="RDU38821.1"/>
    </source>
</evidence>
<feature type="transmembrane region" description="Helical" evidence="1">
    <location>
        <begin position="115"/>
        <end position="141"/>
    </location>
</feature>
<gene>
    <name evidence="2" type="ORF">DRW41_04485</name>
</gene>
<dbReference type="RefSeq" id="WP_115450736.1">
    <property type="nucleotide sequence ID" value="NZ_QNQT01000001.1"/>
</dbReference>
<proteinExistence type="predicted"/>
<evidence type="ECO:0000313" key="3">
    <source>
        <dbReference type="Proteomes" id="UP000257144"/>
    </source>
</evidence>
<organism evidence="2 3">
    <name type="scientific">Neobacillus piezotolerans</name>
    <dbReference type="NCBI Taxonomy" id="2259171"/>
    <lineage>
        <taxon>Bacteria</taxon>
        <taxon>Bacillati</taxon>
        <taxon>Bacillota</taxon>
        <taxon>Bacilli</taxon>
        <taxon>Bacillales</taxon>
        <taxon>Bacillaceae</taxon>
        <taxon>Neobacillus</taxon>
    </lineage>
</organism>
<feature type="transmembrane region" description="Helical" evidence="1">
    <location>
        <begin position="230"/>
        <end position="252"/>
    </location>
</feature>
<dbReference type="PANTHER" id="PTHR43471">
    <property type="entry name" value="ABC TRANSPORTER PERMEASE"/>
    <property type="match status" value="1"/>
</dbReference>
<reference evidence="2 3" key="1">
    <citation type="submission" date="2018-07" db="EMBL/GenBank/DDBJ databases">
        <title>Bacillus sp. YLB-04 draft genome sequence.</title>
        <authorList>
            <person name="Yu L."/>
            <person name="Tang X."/>
        </authorList>
    </citation>
    <scope>NUCLEOTIDE SEQUENCE [LARGE SCALE GENOMIC DNA]</scope>
    <source>
        <strain evidence="2 3">YLB-04</strain>
    </source>
</reference>
<dbReference type="EMBL" id="QNQT01000001">
    <property type="protein sequence ID" value="RDU38821.1"/>
    <property type="molecule type" value="Genomic_DNA"/>
</dbReference>
<dbReference type="Pfam" id="PF12679">
    <property type="entry name" value="ABC2_membrane_2"/>
    <property type="match status" value="1"/>
</dbReference>